<dbReference type="SMART" id="SM00028">
    <property type="entry name" value="TPR"/>
    <property type="match status" value="12"/>
</dbReference>
<evidence type="ECO:0000256" key="2">
    <source>
        <dbReference type="ARBA" id="ARBA00022729"/>
    </source>
</evidence>
<feature type="compositionally biased region" description="Low complexity" evidence="7">
    <location>
        <begin position="963"/>
        <end position="1014"/>
    </location>
</feature>
<organism evidence="10 11">
    <name type="scientific">Pigmentiphaga soli</name>
    <dbReference type="NCBI Taxonomy" id="1007095"/>
    <lineage>
        <taxon>Bacteria</taxon>
        <taxon>Pseudomonadati</taxon>
        <taxon>Pseudomonadota</taxon>
        <taxon>Betaproteobacteria</taxon>
        <taxon>Burkholderiales</taxon>
        <taxon>Alcaligenaceae</taxon>
        <taxon>Pigmentiphaga</taxon>
    </lineage>
</organism>
<feature type="repeat" description="TPR" evidence="6">
    <location>
        <begin position="28"/>
        <end position="61"/>
    </location>
</feature>
<dbReference type="Pfam" id="PF05420">
    <property type="entry name" value="BCSC_C"/>
    <property type="match status" value="1"/>
</dbReference>
<dbReference type="SUPFAM" id="SSF48452">
    <property type="entry name" value="TPR-like"/>
    <property type="match status" value="4"/>
</dbReference>
<keyword evidence="3" id="KW-0677">Repeat</keyword>
<dbReference type="InterPro" id="IPR003921">
    <property type="entry name" value="Cell_synth_C"/>
</dbReference>
<dbReference type="InterPro" id="IPR008410">
    <property type="entry name" value="BCSC_C"/>
</dbReference>
<comment type="pathway">
    <text evidence="1">Glycan metabolism; bacterial cellulose biosynthesis.</text>
</comment>
<dbReference type="Pfam" id="PF14559">
    <property type="entry name" value="TPR_19"/>
    <property type="match status" value="3"/>
</dbReference>
<dbReference type="Gene3D" id="1.25.40.10">
    <property type="entry name" value="Tetratricopeptide repeat domain"/>
    <property type="match status" value="5"/>
</dbReference>
<feature type="compositionally biased region" description="Low complexity" evidence="7">
    <location>
        <begin position="831"/>
        <end position="843"/>
    </location>
</feature>
<feature type="compositionally biased region" description="Polar residues" evidence="7">
    <location>
        <begin position="855"/>
        <end position="866"/>
    </location>
</feature>
<keyword evidence="2 8" id="KW-0732">Signal</keyword>
<evidence type="ECO:0000256" key="8">
    <source>
        <dbReference type="SAM" id="SignalP"/>
    </source>
</evidence>
<dbReference type="PANTHER" id="PTHR45586">
    <property type="entry name" value="TPR REPEAT-CONTAINING PROTEIN PA4667"/>
    <property type="match status" value="1"/>
</dbReference>
<evidence type="ECO:0000313" key="10">
    <source>
        <dbReference type="EMBL" id="GAA4328777.1"/>
    </source>
</evidence>
<feature type="repeat" description="TPR" evidence="6">
    <location>
        <begin position="353"/>
        <end position="386"/>
    </location>
</feature>
<evidence type="ECO:0000256" key="7">
    <source>
        <dbReference type="SAM" id="MobiDB-lite"/>
    </source>
</evidence>
<keyword evidence="5" id="KW-0135">Cellulose biosynthesis</keyword>
<feature type="signal peptide" evidence="8">
    <location>
        <begin position="1"/>
        <end position="23"/>
    </location>
</feature>
<evidence type="ECO:0000259" key="9">
    <source>
        <dbReference type="Pfam" id="PF05420"/>
    </source>
</evidence>
<proteinExistence type="predicted"/>
<evidence type="ECO:0000256" key="5">
    <source>
        <dbReference type="ARBA" id="ARBA00022916"/>
    </source>
</evidence>
<dbReference type="PANTHER" id="PTHR45586:SF1">
    <property type="entry name" value="LIPOPOLYSACCHARIDE ASSEMBLY PROTEIN B"/>
    <property type="match status" value="1"/>
</dbReference>
<accession>A0ABP8GS25</accession>
<dbReference type="PROSITE" id="PS50005">
    <property type="entry name" value="TPR"/>
    <property type="match status" value="3"/>
</dbReference>
<dbReference type="PRINTS" id="PR01441">
    <property type="entry name" value="CELLSNTHASEC"/>
</dbReference>
<feature type="compositionally biased region" description="Polar residues" evidence="7">
    <location>
        <begin position="1098"/>
        <end position="1108"/>
    </location>
</feature>
<feature type="region of interest" description="Disordered" evidence="7">
    <location>
        <begin position="827"/>
        <end position="871"/>
    </location>
</feature>
<evidence type="ECO:0000256" key="3">
    <source>
        <dbReference type="ARBA" id="ARBA00022737"/>
    </source>
</evidence>
<keyword evidence="11" id="KW-1185">Reference proteome</keyword>
<dbReference type="InterPro" id="IPR019734">
    <property type="entry name" value="TPR_rpt"/>
</dbReference>
<keyword evidence="4 6" id="KW-0802">TPR repeat</keyword>
<dbReference type="InterPro" id="IPR011990">
    <property type="entry name" value="TPR-like_helical_dom_sf"/>
</dbReference>
<dbReference type="Proteomes" id="UP001501671">
    <property type="component" value="Unassembled WGS sequence"/>
</dbReference>
<name>A0ABP8GS25_9BURK</name>
<evidence type="ECO:0000313" key="11">
    <source>
        <dbReference type="Proteomes" id="UP001501671"/>
    </source>
</evidence>
<evidence type="ECO:0000256" key="4">
    <source>
        <dbReference type="ARBA" id="ARBA00022803"/>
    </source>
</evidence>
<dbReference type="EMBL" id="BAABFO010000005">
    <property type="protein sequence ID" value="GAA4328777.1"/>
    <property type="molecule type" value="Genomic_DNA"/>
</dbReference>
<feature type="region of interest" description="Disordered" evidence="7">
    <location>
        <begin position="962"/>
        <end position="1153"/>
    </location>
</feature>
<evidence type="ECO:0000256" key="1">
    <source>
        <dbReference type="ARBA" id="ARBA00005186"/>
    </source>
</evidence>
<protein>
    <recommendedName>
        <fullName evidence="9">Cellulose synthase operon C C-terminal domain-containing protein</fullName>
    </recommendedName>
</protein>
<reference evidence="11" key="1">
    <citation type="journal article" date="2019" name="Int. J. Syst. Evol. Microbiol.">
        <title>The Global Catalogue of Microorganisms (GCM) 10K type strain sequencing project: providing services to taxonomists for standard genome sequencing and annotation.</title>
        <authorList>
            <consortium name="The Broad Institute Genomics Platform"/>
            <consortium name="The Broad Institute Genome Sequencing Center for Infectious Disease"/>
            <person name="Wu L."/>
            <person name="Ma J."/>
        </authorList>
    </citation>
    <scope>NUCLEOTIDE SEQUENCE [LARGE SCALE GENOMIC DNA]</scope>
    <source>
        <strain evidence="11">JCM 17666</strain>
    </source>
</reference>
<dbReference type="RefSeq" id="WP_345247885.1">
    <property type="nucleotide sequence ID" value="NZ_BAABFO010000005.1"/>
</dbReference>
<comment type="caution">
    <text evidence="10">The sequence shown here is derived from an EMBL/GenBank/DDBJ whole genome shotgun (WGS) entry which is preliminary data.</text>
</comment>
<gene>
    <name evidence="10" type="ORF">GCM10023144_14920</name>
</gene>
<sequence length="1648" mass="174507">MSARHNTLVLGLLAALIQNTALAQSDPVKVLIEQGQYWQSRGDGTRAAEAWQKLLSLKPNQPEALYGLGLIEIDEGRPDNARSYLAQLKRSSPNSPYVARLEQSINLGSNAGLLAQARQLARSGRTAEAVETYQSALGGKAPTGPVALEYYQTLGGTPQGWEEARAGLEKLAKESPNDPQIALALAQHLTYRESTRREGIEQLARLASRADVGKAATDSWRKALAWIGTRPSDAPLYQAYLKLHPDDTGIRTRLDEIGRQAQESRRAIEASSDPLRQRTAAGFKALDNGDLDAAAADFQAVLAARPNDGDALGGLGVLRLRQENFAEAKDLLERASRQGAASRWRTALNSATYWTLVRQAEGYRSGGNLDAARQALEQAVKIDPDEPTAQNALGDVLVATGQLDAAEATYRRVLDKQADNPDAIRGLVGVMSQNNKPDQALALIDRLTPQQQEQIGELGRLRAAQAVGMAKAAAQRGDDAGARVHLEEALLNDPTSPWIRLDLARLYMKVGAYNDARGVMDGLLVSNPNMPEALYASALLAAEMKDWRGALDTLNRIPPQNRTRDMATLQRRAWVHAQSDLASSLAKDGRTQEAIAMLTQAQGYAGQDPELLGAVAMAYTDAGDTNRALAMIRQLMTRSTQPDVGIRLQYAAILLKTRQDVELAGVLRQMQSMAMSPSERQSFNDLRQAYIVRQADALRESGDLVAAYDVLAPLLAERPNEPAVVGALARMYGAAGDYSQALSLYNRLLQQDPNNVETLLAAASVATSGKQYDYAESAINTALARAPRDSQVLAAAGRLYRAQGKTAKAEQYLGAAVALENAQRGVPPPGAAMAPQAPGARAPSANPFVGRPGQRSFSTLQPQQQPMVYGTPPAQAYPVAAPATMSAAQLRSYYLPVAAQAEPVQVAQAYIPPPAGAAMFPPPAPDYAQAAATQQGYTPYAAPQAAPGGYAAGQGGYPPPAGYPTAPGASAQAGYPPAQGYGVQQGYPPGAPQPQGTAPGYPAQGYDPQQQPYGGYPPPSAYYQDPYAAQQAAQQPAPQQPQASAQRPGAQAASGTGAAAGRSASTAAGRGQPAARSTASSQASRSGSAARNAQNASTRNGPAQQANAAPTAGVGAYAPPNASVPGNSYIPAPVQPVPPQTYAQQPYPYPQPYGAPAYPQAGYPQAGYPQTAYPQAAYPQTAYSPPAYPPAQYPPAAYAQPAYPQPSYSQPSYPQQAYAQPAPAYGAQQTAAAVPPPWETQATGPRTVRDELIEVQQQRAPVLSVGGTARNRQGEAGLSELTDLQAPVEYRFPAGDGKIALRVTPVSLDAGTPDSNYNTSSRFGGGPVAALAQAAGSTGGAGSQDQTGVGLGVAYETSNLQADLGTSPLGFRYTDVNGGVKFRGDLSDTFSYTADLSRRPVTDSLLSFAGARDARTGQEWGGVSATGGRLEVGWDNGQYGIYGYGSFHALTGTNVESNTRIEGGGGLYWRLLRTLDSEMTAGVNFTGISYDKNLRYFTYGHGGYFSPQQFFAVSVPLSWTQRSGRLSYQVKGSLGVQSFREDSAPYFPTSSSMQSAAQQAATDAANFGLTTNARAVYPGQDKTGLGYNLAAALEYQAAPQLFIGGQLAMDNASDYRQLVGGVYLRYALQPYTGQMAMPVNPFRSTYPY</sequence>
<feature type="repeat" description="TPR" evidence="6">
    <location>
        <begin position="722"/>
        <end position="755"/>
    </location>
</feature>
<dbReference type="InterPro" id="IPR051012">
    <property type="entry name" value="CellSynth/LPSAsmb/PSIAsmb"/>
</dbReference>
<dbReference type="Pfam" id="PF13432">
    <property type="entry name" value="TPR_16"/>
    <property type="match status" value="2"/>
</dbReference>
<feature type="domain" description="Cellulose synthase operon C C-terminal" evidence="9">
    <location>
        <begin position="1279"/>
        <end position="1628"/>
    </location>
</feature>
<feature type="chain" id="PRO_5045988776" description="Cellulose synthase operon C C-terminal domain-containing protein" evidence="8">
    <location>
        <begin position="24"/>
        <end position="1648"/>
    </location>
</feature>
<feature type="compositionally biased region" description="Low complexity" evidence="7">
    <location>
        <begin position="1021"/>
        <end position="1097"/>
    </location>
</feature>
<evidence type="ECO:0000256" key="6">
    <source>
        <dbReference type="PROSITE-ProRule" id="PRU00339"/>
    </source>
</evidence>